<proteinExistence type="inferred from homology"/>
<evidence type="ECO:0000259" key="12">
    <source>
        <dbReference type="PROSITE" id="PS50893"/>
    </source>
</evidence>
<dbReference type="GO" id="GO:0005524">
    <property type="term" value="F:ATP binding"/>
    <property type="evidence" value="ECO:0007669"/>
    <property type="project" value="UniProtKB-KW"/>
</dbReference>
<evidence type="ECO:0000256" key="2">
    <source>
        <dbReference type="ARBA" id="ARBA00022490"/>
    </source>
</evidence>
<dbReference type="HAMAP" id="MF_00847">
    <property type="entry name" value="EttA"/>
    <property type="match status" value="1"/>
</dbReference>
<dbReference type="AlphaFoldDB" id="A0A381NUY0"/>
<dbReference type="InterPro" id="IPR027417">
    <property type="entry name" value="P-loop_NTPase"/>
</dbReference>
<gene>
    <name evidence="13" type="ORF">METZ01_LOCUS11256</name>
</gene>
<dbReference type="GO" id="GO:0016887">
    <property type="term" value="F:ATP hydrolysis activity"/>
    <property type="evidence" value="ECO:0007669"/>
    <property type="project" value="InterPro"/>
</dbReference>
<keyword evidence="10" id="KW-0694">RNA-binding</keyword>
<dbReference type="SUPFAM" id="SSF52540">
    <property type="entry name" value="P-loop containing nucleoside triphosphate hydrolases"/>
    <property type="match status" value="2"/>
</dbReference>
<evidence type="ECO:0000256" key="10">
    <source>
        <dbReference type="ARBA" id="ARBA00022884"/>
    </source>
</evidence>
<keyword evidence="11" id="KW-0648">Protein biosynthesis</keyword>
<dbReference type="GO" id="GO:0045900">
    <property type="term" value="P:negative regulation of translational elongation"/>
    <property type="evidence" value="ECO:0007669"/>
    <property type="project" value="InterPro"/>
</dbReference>
<keyword evidence="2" id="KW-0963">Cytoplasm</keyword>
<evidence type="ECO:0000256" key="1">
    <source>
        <dbReference type="ARBA" id="ARBA00005868"/>
    </source>
</evidence>
<dbReference type="FunFam" id="3.40.50.300:FF:000183">
    <property type="entry name" value="ABC transporter ATP-binding protein yjjK"/>
    <property type="match status" value="1"/>
</dbReference>
<dbReference type="GO" id="GO:0006412">
    <property type="term" value="P:translation"/>
    <property type="evidence" value="ECO:0007669"/>
    <property type="project" value="UniProtKB-KW"/>
</dbReference>
<dbReference type="InterPro" id="IPR022374">
    <property type="entry name" value="EttA"/>
</dbReference>
<evidence type="ECO:0000256" key="8">
    <source>
        <dbReference type="ARBA" id="ARBA00022840"/>
    </source>
</evidence>
<dbReference type="PROSITE" id="PS50893">
    <property type="entry name" value="ABC_TRANSPORTER_2"/>
    <property type="match status" value="2"/>
</dbReference>
<dbReference type="Gene3D" id="3.40.50.300">
    <property type="entry name" value="P-loop containing nucleotide triphosphate hydrolases"/>
    <property type="match status" value="2"/>
</dbReference>
<name>A0A381NUY0_9ZZZZ</name>
<evidence type="ECO:0000313" key="13">
    <source>
        <dbReference type="EMBL" id="SUZ58402.1"/>
    </source>
</evidence>
<evidence type="ECO:0000256" key="9">
    <source>
        <dbReference type="ARBA" id="ARBA00022845"/>
    </source>
</evidence>
<sequence length="557" mass="63039">MAQYVYSMIGVGKVVPPKNYILKDISLSFFPGAKIGVLGLNGAGKSTVLRIMAGLDTDIEGEAIPQKNLKIGYLPQEPVLDVTKDVRGNVEEGVYDKRVLLTRFNEVSLRFAEPLDEDEMTALIEEQGELQTQIDALGAWELDRNLEIAADALRLPPWDTQVEHLSGGEQRRVALCRLLLTEPDMLLLDEPTNHLDAESVAWLERYLERYPGTVIAVTHDRYFLDNVAGWILELDRGQGIPWEGNYSSWLEQKHTRLEMEEKSQSARRKTIESELEWVRTNPKGRQAKNKARLQRFKDLVEADYQSRNETNEIYIPPGPRLGDKVIEIDQLTKSFGDKLLIDNLSFSLPPGAIVGIIGANGAGKTTLFRMLVGAESPDQGSILIGETVKIAYVDQSRDALDDNQTVWEEISDRQDTLEIGPYQTPSRAYVSRFNFKGSDQQKRVQDLSGGERNRVHLAKLLRSGGNVLLLDEPTNDLDIETLRALEQALLNFPGCVVVISHDRWFLDRIATHILAFEGNSQVNWFAGNFEEYEQDRQRRLGDDAQPRRIRYKPITRI</sequence>
<comment type="similarity">
    <text evidence="1">Belongs to the ABC transporter superfamily. ABCF family. Translational throttle EttA subfamily.</text>
</comment>
<feature type="domain" description="ABC transporter" evidence="12">
    <location>
        <begin position="326"/>
        <end position="543"/>
    </location>
</feature>
<keyword evidence="9" id="KW-0810">Translation regulation</keyword>
<keyword evidence="7" id="KW-0378">Hydrolase</keyword>
<dbReference type="InterPro" id="IPR017871">
    <property type="entry name" value="ABC_transporter-like_CS"/>
</dbReference>
<dbReference type="Pfam" id="PF12848">
    <property type="entry name" value="ABC_tran_Xtn"/>
    <property type="match status" value="1"/>
</dbReference>
<dbReference type="InterPro" id="IPR003593">
    <property type="entry name" value="AAA+_ATPase"/>
</dbReference>
<feature type="domain" description="ABC transporter" evidence="12">
    <location>
        <begin position="6"/>
        <end position="262"/>
    </location>
</feature>
<dbReference type="PANTHER" id="PTHR43858">
    <property type="entry name" value="ENERGY-DEPENDENT TRANSLATIONAL THROTTLE PROTEIN ETTA"/>
    <property type="match status" value="1"/>
</dbReference>
<keyword evidence="4" id="KW-0699">rRNA-binding</keyword>
<dbReference type="GO" id="GO:0000049">
    <property type="term" value="F:tRNA binding"/>
    <property type="evidence" value="ECO:0007669"/>
    <property type="project" value="UniProtKB-KW"/>
</dbReference>
<dbReference type="InterPro" id="IPR003439">
    <property type="entry name" value="ABC_transporter-like_ATP-bd"/>
</dbReference>
<evidence type="ECO:0000256" key="3">
    <source>
        <dbReference type="ARBA" id="ARBA00022555"/>
    </source>
</evidence>
<dbReference type="NCBIfam" id="TIGR03719">
    <property type="entry name" value="ABC_ABC_ChvD"/>
    <property type="match status" value="1"/>
</dbReference>
<keyword evidence="5" id="KW-0677">Repeat</keyword>
<evidence type="ECO:0000256" key="11">
    <source>
        <dbReference type="ARBA" id="ARBA00022917"/>
    </source>
</evidence>
<dbReference type="NCBIfam" id="NF008775">
    <property type="entry name" value="PRK11819.1"/>
    <property type="match status" value="1"/>
</dbReference>
<keyword evidence="8" id="KW-0067">ATP-binding</keyword>
<dbReference type="PROSITE" id="PS00211">
    <property type="entry name" value="ABC_TRANSPORTER_1"/>
    <property type="match status" value="1"/>
</dbReference>
<reference evidence="13" key="1">
    <citation type="submission" date="2018-05" db="EMBL/GenBank/DDBJ databases">
        <authorList>
            <person name="Lanie J.A."/>
            <person name="Ng W.-L."/>
            <person name="Kazmierczak K.M."/>
            <person name="Andrzejewski T.M."/>
            <person name="Davidsen T.M."/>
            <person name="Wayne K.J."/>
            <person name="Tettelin H."/>
            <person name="Glass J.I."/>
            <person name="Rusch D."/>
            <person name="Podicherti R."/>
            <person name="Tsui H.-C.T."/>
            <person name="Winkler M.E."/>
        </authorList>
    </citation>
    <scope>NUCLEOTIDE SEQUENCE</scope>
</reference>
<dbReference type="EMBL" id="UINC01000618">
    <property type="protein sequence ID" value="SUZ58402.1"/>
    <property type="molecule type" value="Genomic_DNA"/>
</dbReference>
<evidence type="ECO:0000256" key="6">
    <source>
        <dbReference type="ARBA" id="ARBA00022741"/>
    </source>
</evidence>
<dbReference type="Pfam" id="PF00005">
    <property type="entry name" value="ABC_tran"/>
    <property type="match status" value="2"/>
</dbReference>
<dbReference type="CDD" id="cd03221">
    <property type="entry name" value="ABCF_EF-3"/>
    <property type="match status" value="2"/>
</dbReference>
<accession>A0A381NUY0</accession>
<evidence type="ECO:0000256" key="5">
    <source>
        <dbReference type="ARBA" id="ARBA00022737"/>
    </source>
</evidence>
<keyword evidence="6" id="KW-0547">Nucleotide-binding</keyword>
<evidence type="ECO:0000256" key="4">
    <source>
        <dbReference type="ARBA" id="ARBA00022730"/>
    </source>
</evidence>
<dbReference type="PANTHER" id="PTHR43858:SF1">
    <property type="entry name" value="ABC TRANSPORTER-RELATED PROTEIN"/>
    <property type="match status" value="1"/>
</dbReference>
<dbReference type="SMART" id="SM00382">
    <property type="entry name" value="AAA"/>
    <property type="match status" value="2"/>
</dbReference>
<dbReference type="InterPro" id="IPR032781">
    <property type="entry name" value="ABC_tran_Xtn"/>
</dbReference>
<keyword evidence="3" id="KW-0820">tRNA-binding</keyword>
<protein>
    <recommendedName>
        <fullName evidence="12">ABC transporter domain-containing protein</fullName>
    </recommendedName>
</protein>
<organism evidence="13">
    <name type="scientific">marine metagenome</name>
    <dbReference type="NCBI Taxonomy" id="408172"/>
    <lineage>
        <taxon>unclassified sequences</taxon>
        <taxon>metagenomes</taxon>
        <taxon>ecological metagenomes</taxon>
    </lineage>
</organism>
<evidence type="ECO:0000256" key="7">
    <source>
        <dbReference type="ARBA" id="ARBA00022801"/>
    </source>
</evidence>
<dbReference type="FunFam" id="3.40.50.300:FF:000011">
    <property type="entry name" value="Putative ABC transporter ATP-binding component"/>
    <property type="match status" value="1"/>
</dbReference>
<dbReference type="GO" id="GO:0019843">
    <property type="term" value="F:rRNA binding"/>
    <property type="evidence" value="ECO:0007669"/>
    <property type="project" value="UniProtKB-KW"/>
</dbReference>